<dbReference type="GO" id="GO:0005774">
    <property type="term" value="C:vacuolar membrane"/>
    <property type="evidence" value="ECO:0007669"/>
    <property type="project" value="UniProtKB-SubCell"/>
</dbReference>
<proteinExistence type="predicted"/>
<dbReference type="GO" id="GO:0000323">
    <property type="term" value="C:lytic vacuole"/>
    <property type="evidence" value="ECO:0007669"/>
    <property type="project" value="UniProtKB-ARBA"/>
</dbReference>
<dbReference type="OrthoDB" id="6500128at2759"/>
<keyword evidence="7 9" id="KW-1133">Transmembrane helix</keyword>
<evidence type="ECO:0000256" key="7">
    <source>
        <dbReference type="ARBA" id="ARBA00022989"/>
    </source>
</evidence>
<feature type="transmembrane region" description="Helical" evidence="9">
    <location>
        <begin position="231"/>
        <end position="255"/>
    </location>
</feature>
<dbReference type="GO" id="GO:0140359">
    <property type="term" value="F:ABC-type transporter activity"/>
    <property type="evidence" value="ECO:0007669"/>
    <property type="project" value="InterPro"/>
</dbReference>
<feature type="domain" description="ABC transmembrane type-1" evidence="10">
    <location>
        <begin position="454"/>
        <end position="731"/>
    </location>
</feature>
<name>A0A814H9D5_9BILA</name>
<keyword evidence="4 9" id="KW-0812">Transmembrane</keyword>
<evidence type="ECO:0000256" key="9">
    <source>
        <dbReference type="SAM" id="Phobius"/>
    </source>
</evidence>
<gene>
    <name evidence="11" type="ORF">OXX778_LOCUS16704</name>
</gene>
<comment type="subcellular location">
    <subcellularLocation>
        <location evidence="1">Vacuole membrane</location>
        <topology evidence="1">Multi-pass membrane protein</topology>
    </subcellularLocation>
</comment>
<dbReference type="PANTHER" id="PTHR24223:SF461">
    <property type="entry name" value="ATP-BINDING CASSETTE SUB-FAMILY C MEMBER SUR"/>
    <property type="match status" value="1"/>
</dbReference>
<evidence type="ECO:0000256" key="4">
    <source>
        <dbReference type="ARBA" id="ARBA00022692"/>
    </source>
</evidence>
<dbReference type="AlphaFoldDB" id="A0A814H9D5"/>
<evidence type="ECO:0000313" key="12">
    <source>
        <dbReference type="Proteomes" id="UP000663879"/>
    </source>
</evidence>
<evidence type="ECO:0000256" key="3">
    <source>
        <dbReference type="ARBA" id="ARBA00022554"/>
    </source>
</evidence>
<organism evidence="11 12">
    <name type="scientific">Brachionus calyciflorus</name>
    <dbReference type="NCBI Taxonomy" id="104777"/>
    <lineage>
        <taxon>Eukaryota</taxon>
        <taxon>Metazoa</taxon>
        <taxon>Spiralia</taxon>
        <taxon>Gnathifera</taxon>
        <taxon>Rotifera</taxon>
        <taxon>Eurotatoria</taxon>
        <taxon>Monogononta</taxon>
        <taxon>Pseudotrocha</taxon>
        <taxon>Ploima</taxon>
        <taxon>Brachionidae</taxon>
        <taxon>Brachionus</taxon>
    </lineage>
</organism>
<keyword evidence="5" id="KW-0547">Nucleotide-binding</keyword>
<evidence type="ECO:0000256" key="8">
    <source>
        <dbReference type="ARBA" id="ARBA00023136"/>
    </source>
</evidence>
<dbReference type="Proteomes" id="UP000663879">
    <property type="component" value="Unassembled WGS sequence"/>
</dbReference>
<keyword evidence="12" id="KW-1185">Reference proteome</keyword>
<evidence type="ECO:0000313" key="11">
    <source>
        <dbReference type="EMBL" id="CAF1007103.1"/>
    </source>
</evidence>
<dbReference type="CDD" id="cd18595">
    <property type="entry name" value="ABC_6TM_MRP1_2_3_6_D1_like"/>
    <property type="match status" value="1"/>
</dbReference>
<dbReference type="InterPro" id="IPR036640">
    <property type="entry name" value="ABC1_TM_sf"/>
</dbReference>
<evidence type="ECO:0000256" key="2">
    <source>
        <dbReference type="ARBA" id="ARBA00022448"/>
    </source>
</evidence>
<dbReference type="Gene3D" id="1.20.1560.10">
    <property type="entry name" value="ABC transporter type 1, transmembrane domain"/>
    <property type="match status" value="1"/>
</dbReference>
<dbReference type="InterPro" id="IPR050173">
    <property type="entry name" value="ABC_transporter_C-like"/>
</dbReference>
<keyword evidence="3" id="KW-0926">Vacuole</keyword>
<feature type="transmembrane region" description="Helical" evidence="9">
    <location>
        <begin position="262"/>
        <end position="281"/>
    </location>
</feature>
<evidence type="ECO:0000259" key="10">
    <source>
        <dbReference type="PROSITE" id="PS50929"/>
    </source>
</evidence>
<evidence type="ECO:0000256" key="6">
    <source>
        <dbReference type="ARBA" id="ARBA00022840"/>
    </source>
</evidence>
<feature type="transmembrane region" description="Helical" evidence="9">
    <location>
        <begin position="301"/>
        <end position="320"/>
    </location>
</feature>
<feature type="transmembrane region" description="Helical" evidence="9">
    <location>
        <begin position="484"/>
        <end position="505"/>
    </location>
</feature>
<dbReference type="FunFam" id="1.20.1560.10:FF:000020">
    <property type="entry name" value="ABC metal ion transporter"/>
    <property type="match status" value="1"/>
</dbReference>
<dbReference type="EMBL" id="CAJNOC010004030">
    <property type="protein sequence ID" value="CAF1007103.1"/>
    <property type="molecule type" value="Genomic_DNA"/>
</dbReference>
<dbReference type="InterPro" id="IPR011527">
    <property type="entry name" value="ABC1_TM_dom"/>
</dbReference>
<dbReference type="SUPFAM" id="SSF90123">
    <property type="entry name" value="ABC transporter transmembrane region"/>
    <property type="match status" value="1"/>
</dbReference>
<keyword evidence="6" id="KW-0067">ATP-binding</keyword>
<dbReference type="PROSITE" id="PS50929">
    <property type="entry name" value="ABC_TM1F"/>
    <property type="match status" value="1"/>
</dbReference>
<comment type="caution">
    <text evidence="11">The sequence shown here is derived from an EMBL/GenBank/DDBJ whole genome shotgun (WGS) entry which is preliminary data.</text>
</comment>
<keyword evidence="2" id="KW-0813">Transport</keyword>
<dbReference type="GO" id="GO:0005524">
    <property type="term" value="F:ATP binding"/>
    <property type="evidence" value="ECO:0007669"/>
    <property type="project" value="UniProtKB-KW"/>
</dbReference>
<dbReference type="Pfam" id="PF00664">
    <property type="entry name" value="ABC_membrane"/>
    <property type="match status" value="1"/>
</dbReference>
<feature type="transmembrane region" description="Helical" evidence="9">
    <location>
        <begin position="667"/>
        <end position="694"/>
    </location>
</feature>
<protein>
    <recommendedName>
        <fullName evidence="10">ABC transmembrane type-1 domain-containing protein</fullName>
    </recommendedName>
</protein>
<evidence type="ECO:0000256" key="1">
    <source>
        <dbReference type="ARBA" id="ARBA00004128"/>
    </source>
</evidence>
<evidence type="ECO:0000256" key="5">
    <source>
        <dbReference type="ARBA" id="ARBA00022741"/>
    </source>
</evidence>
<reference evidence="11" key="1">
    <citation type="submission" date="2021-02" db="EMBL/GenBank/DDBJ databases">
        <authorList>
            <person name="Nowell W R."/>
        </authorList>
    </citation>
    <scope>NUCLEOTIDE SEQUENCE</scope>
    <source>
        <strain evidence="11">Ploen Becks lab</strain>
    </source>
</reference>
<dbReference type="PANTHER" id="PTHR24223">
    <property type="entry name" value="ATP-BINDING CASSETTE SUB-FAMILY C"/>
    <property type="match status" value="1"/>
</dbReference>
<feature type="transmembrane region" description="Helical" evidence="9">
    <location>
        <begin position="581"/>
        <end position="602"/>
    </location>
</feature>
<feature type="non-terminal residue" evidence="11">
    <location>
        <position position="1"/>
    </location>
</feature>
<keyword evidence="8 9" id="KW-0472">Membrane</keyword>
<sequence length="805" mass="93518">MDILNLINLVNFLPLINYLKEKNIISSKPPSCVKRNKEILWKERKVSSQYTWRYLIEDLNDFTIDNPTKEFDFDDLENDNVEPLVDGSLDDLEPVLPVEMSQPVESVEDVERVKIGQHVESVEDVERVKIGQHVESVEHLVKPICDLEPEFFSSAKDVIISEINNYKYSEYVFNGLKKEQRHKDYEKCTSVNLNFAKSGTRYVLFTVLLIGLEILNFSIELIDSLNSKDVFVVNFVKPVILIISYIYAILLMYIFNRNRQKFSIVLTTFWTTLILSSSIILRSKILNYDSQKFTNKEINLFILFITSFILILVNWFVSFFSEYEEKIDPKLYPESNVNLLSWLTFNWINRVIYRGYKKNLSRDDLWNLDEDNSSKALGDELEMEWNKLVAEYQSKRKRKVNSRRKDNSKIYEELELNENFDDTDSKNLRNTKKPSLGFCIFRIQLKNILMASTLVLTHDMLDITGPLILDGLINFVSNEKYPKIIGFFYAGLLFIRLVLLSIFLAHNYNYAFLAGVRTRSSLMNLIYRKSLRLSNESRRKATTGEILNLMQVNTHKFVELSMHGHQVWSGPIKIIAASVLLWYYIGPAVFAGLGVMAILAPLNSIFMTKYSKAETEKLKHQDAKMKILNEILNGIKMIKFYGWEISFEKLINKIRLKELSILRKASIFYGCFNFSFGFISFAVTFASLLTFIYINENNVLTPNVVFVSLSLFNAIRLPLFVFGSAISNLIQTFVSLERIREFLFLEEIDHDQISHNTNLENPIEYKKASFSWSKNSQHSALNNINLIVPKGKLIAIQLIFKTKFS</sequence>
<feature type="transmembrane region" description="Helical" evidence="9">
    <location>
        <begin position="706"/>
        <end position="730"/>
    </location>
</feature>
<accession>A0A814H9D5</accession>
<feature type="transmembrane region" description="Helical" evidence="9">
    <location>
        <begin position="202"/>
        <end position="219"/>
    </location>
</feature>